<dbReference type="EMBL" id="CP047394">
    <property type="protein sequence ID" value="QHE62568.1"/>
    <property type="molecule type" value="Genomic_DNA"/>
</dbReference>
<evidence type="ECO:0000313" key="3">
    <source>
        <dbReference type="Proteomes" id="UP000465062"/>
    </source>
</evidence>
<organism evidence="2 3">
    <name type="scientific">Rossellomorea vietnamensis</name>
    <dbReference type="NCBI Taxonomy" id="218284"/>
    <lineage>
        <taxon>Bacteria</taxon>
        <taxon>Bacillati</taxon>
        <taxon>Bacillota</taxon>
        <taxon>Bacilli</taxon>
        <taxon>Bacillales</taxon>
        <taxon>Bacillaceae</taxon>
        <taxon>Rossellomorea</taxon>
    </lineage>
</organism>
<keyword evidence="1" id="KW-1133">Transmembrane helix</keyword>
<dbReference type="Proteomes" id="UP000465062">
    <property type="component" value="Chromosome"/>
</dbReference>
<dbReference type="AlphaFoldDB" id="A0A6I6UKM7"/>
<protein>
    <recommendedName>
        <fullName evidence="4">DUF4083 domain-containing protein</fullName>
    </recommendedName>
</protein>
<evidence type="ECO:0000313" key="2">
    <source>
        <dbReference type="EMBL" id="QHE62568.1"/>
    </source>
</evidence>
<proteinExistence type="predicted"/>
<evidence type="ECO:0000256" key="1">
    <source>
        <dbReference type="SAM" id="Phobius"/>
    </source>
</evidence>
<accession>A0A6I6UKM7</accession>
<dbReference type="RefSeq" id="WP_159362471.1">
    <property type="nucleotide sequence ID" value="NZ_CP047394.1"/>
</dbReference>
<keyword evidence="1" id="KW-0812">Transmembrane</keyword>
<evidence type="ECO:0008006" key="4">
    <source>
        <dbReference type="Google" id="ProtNLM"/>
    </source>
</evidence>
<gene>
    <name evidence="2" type="ORF">FHE72_17215</name>
</gene>
<name>A0A6I6UKM7_9BACI</name>
<sequence length="68" mass="7662">MFLFASAQSTTSVNTGDIIFQLVSLVFLLAIPVGIILFVVILRRRNSRLKRVEEKLDKLLADKDNSKV</sequence>
<keyword evidence="1" id="KW-0472">Membrane</keyword>
<reference evidence="2 3" key="1">
    <citation type="submission" date="2019-06" db="EMBL/GenBank/DDBJ databases">
        <title>An operon consisting of a P-type ATPase gene and a transcriptional regular gene given the different cadmium resistance in Bacillus vietamensis 151-6 and Bacillus marisflavi 151-25.</title>
        <authorList>
            <person name="Yu X."/>
        </authorList>
    </citation>
    <scope>NUCLEOTIDE SEQUENCE [LARGE SCALE GENOMIC DNA]</scope>
    <source>
        <strain evidence="2 3">151-6</strain>
    </source>
</reference>
<dbReference type="KEGG" id="bvq:FHE72_17215"/>
<feature type="transmembrane region" description="Helical" evidence="1">
    <location>
        <begin position="18"/>
        <end position="42"/>
    </location>
</feature>